<dbReference type="Proteomes" id="UP000037931">
    <property type="component" value="Unassembled WGS sequence"/>
</dbReference>
<dbReference type="Gene3D" id="1.10.1660.10">
    <property type="match status" value="1"/>
</dbReference>
<evidence type="ECO:0000313" key="1">
    <source>
        <dbReference type="EMBL" id="KPA92590.1"/>
    </source>
</evidence>
<protein>
    <submittedName>
        <fullName evidence="1">MerR HTH family regulatory protein</fullName>
    </submittedName>
</protein>
<reference evidence="1 2" key="1">
    <citation type="journal article" date="2015" name="PLoS ONE">
        <title>Rice-Infecting Pseudomonas Genomes Are Highly Accessorized and Harbor Multiple Putative Virulence Mechanisms to Cause Sheath Brown Rot.</title>
        <authorList>
            <person name="Quibod I.L."/>
            <person name="Grande G."/>
            <person name="Oreiro E.G."/>
            <person name="Borja F.N."/>
            <person name="Dossa G.S."/>
            <person name="Mauleon R."/>
            <person name="Cruz C.V."/>
            <person name="Oliva R."/>
        </authorList>
    </citation>
    <scope>NUCLEOTIDE SEQUENCE [LARGE SCALE GENOMIC DNA]</scope>
    <source>
        <strain evidence="1 2">IRRI 6609</strain>
    </source>
</reference>
<dbReference type="RefSeq" id="WP_054058377.1">
    <property type="nucleotide sequence ID" value="NZ_JAQMZR010000011.1"/>
</dbReference>
<gene>
    <name evidence="1" type="ORF">PF66_01271</name>
</gene>
<dbReference type="OrthoDB" id="5567704at2"/>
<dbReference type="Pfam" id="PF13591">
    <property type="entry name" value="MerR_2"/>
    <property type="match status" value="1"/>
</dbReference>
<comment type="caution">
    <text evidence="1">The sequence shown here is derived from an EMBL/GenBank/DDBJ whole genome shotgun (WGS) entry which is preliminary data.</text>
</comment>
<dbReference type="STRING" id="50340.PF66_01271"/>
<keyword evidence="2" id="KW-1185">Reference proteome</keyword>
<organism evidence="1 2">
    <name type="scientific">Pseudomonas asplenii</name>
    <dbReference type="NCBI Taxonomy" id="53407"/>
    <lineage>
        <taxon>Bacteria</taxon>
        <taxon>Pseudomonadati</taxon>
        <taxon>Pseudomonadota</taxon>
        <taxon>Gammaproteobacteria</taxon>
        <taxon>Pseudomonadales</taxon>
        <taxon>Pseudomonadaceae</taxon>
        <taxon>Pseudomonas</taxon>
    </lineage>
</organism>
<dbReference type="PATRIC" id="fig|50340.43.peg.4157"/>
<dbReference type="AlphaFoldDB" id="A0A0M9GJ94"/>
<evidence type="ECO:0000313" key="2">
    <source>
        <dbReference type="Proteomes" id="UP000037931"/>
    </source>
</evidence>
<accession>A0A0M9GJ94</accession>
<proteinExistence type="predicted"/>
<sequence>MSPALSVQLDMQAFCEASDLPVACVIEIVEHGILEPQGRSPDAWRFLDHELPIARRAAKLRQDLELEWQGVALALELLGEVRQLRAENQMLRQRLQRFVPD</sequence>
<name>A0A0M9GJ94_9PSED</name>
<dbReference type="EMBL" id="JSYZ01000003">
    <property type="protein sequence ID" value="KPA92590.1"/>
    <property type="molecule type" value="Genomic_DNA"/>
</dbReference>